<protein>
    <recommendedName>
        <fullName evidence="12">Homeobox and C2H2 transcription factor</fullName>
    </recommendedName>
</protein>
<dbReference type="SMART" id="SM00389">
    <property type="entry name" value="HOX"/>
    <property type="match status" value="1"/>
</dbReference>
<dbReference type="InterPro" id="IPR009057">
    <property type="entry name" value="Homeodomain-like_sf"/>
</dbReference>
<dbReference type="InterPro" id="IPR008422">
    <property type="entry name" value="KN_HD"/>
</dbReference>
<evidence type="ECO:0008006" key="12">
    <source>
        <dbReference type="Google" id="ProtNLM"/>
    </source>
</evidence>
<dbReference type="InterPro" id="IPR050224">
    <property type="entry name" value="TALE_homeobox"/>
</dbReference>
<keyword evidence="4" id="KW-0862">Zinc</keyword>
<keyword evidence="4" id="KW-0479">Metal-binding</keyword>
<dbReference type="SMART" id="SM00355">
    <property type="entry name" value="ZnF_C2H2"/>
    <property type="match status" value="3"/>
</dbReference>
<accession>A0A9P8LJC9</accession>
<feature type="DNA-binding region" description="Homeobox" evidence="5">
    <location>
        <begin position="161"/>
        <end position="223"/>
    </location>
</feature>
<dbReference type="InterPro" id="IPR001356">
    <property type="entry name" value="HD"/>
</dbReference>
<feature type="region of interest" description="Disordered" evidence="6">
    <location>
        <begin position="347"/>
        <end position="373"/>
    </location>
</feature>
<dbReference type="PROSITE" id="PS51253">
    <property type="entry name" value="HTH_CENPB"/>
    <property type="match status" value="1"/>
</dbReference>
<dbReference type="InterPro" id="IPR006600">
    <property type="entry name" value="HTH_CenpB_DNA-bd_dom"/>
</dbReference>
<evidence type="ECO:0000259" key="7">
    <source>
        <dbReference type="PROSITE" id="PS50071"/>
    </source>
</evidence>
<evidence type="ECO:0000256" key="3">
    <source>
        <dbReference type="ARBA" id="ARBA00023242"/>
    </source>
</evidence>
<gene>
    <name evidence="10" type="ORF">GP486_000141</name>
</gene>
<comment type="subcellular location">
    <subcellularLocation>
        <location evidence="5">Nucleus</location>
    </subcellularLocation>
</comment>
<comment type="caution">
    <text evidence="10">The sequence shown here is derived from an EMBL/GenBank/DDBJ whole genome shotgun (WGS) entry which is preliminary data.</text>
</comment>
<dbReference type="GO" id="GO:0003677">
    <property type="term" value="F:DNA binding"/>
    <property type="evidence" value="ECO:0007669"/>
    <property type="project" value="UniProtKB-UniRule"/>
</dbReference>
<dbReference type="PROSITE" id="PS00028">
    <property type="entry name" value="ZINC_FINGER_C2H2_1"/>
    <property type="match status" value="1"/>
</dbReference>
<dbReference type="Proteomes" id="UP000750711">
    <property type="component" value="Unassembled WGS sequence"/>
</dbReference>
<evidence type="ECO:0000313" key="10">
    <source>
        <dbReference type="EMBL" id="KAH0566471.1"/>
    </source>
</evidence>
<feature type="domain" description="Homeobox" evidence="7">
    <location>
        <begin position="159"/>
        <end position="222"/>
    </location>
</feature>
<dbReference type="Pfam" id="PF05920">
    <property type="entry name" value="Homeobox_KN"/>
    <property type="match status" value="1"/>
</dbReference>
<dbReference type="PROSITE" id="PS50157">
    <property type="entry name" value="ZINC_FINGER_C2H2_2"/>
    <property type="match status" value="1"/>
</dbReference>
<evidence type="ECO:0000256" key="1">
    <source>
        <dbReference type="ARBA" id="ARBA00023125"/>
    </source>
</evidence>
<keyword evidence="4" id="KW-0863">Zinc-finger</keyword>
<evidence type="ECO:0000256" key="2">
    <source>
        <dbReference type="ARBA" id="ARBA00023155"/>
    </source>
</evidence>
<feature type="region of interest" description="Disordered" evidence="6">
    <location>
        <begin position="211"/>
        <end position="239"/>
    </location>
</feature>
<dbReference type="AlphaFoldDB" id="A0A9P8LJC9"/>
<feature type="domain" description="HTH CENPB-type" evidence="9">
    <location>
        <begin position="555"/>
        <end position="629"/>
    </location>
</feature>
<name>A0A9P8LJC9_9PEZI</name>
<keyword evidence="2 5" id="KW-0371">Homeobox</keyword>
<sequence length="744" mass="83578">MEYFDFDQASYAEHGQHVGLPSAELSCDTLKVPEEDNVDDSDFLLRLGDDFMSFSQPCFGATQDTIMDSMACFDDFQSWIPKTFKPAAPCDCCRRSKFECLIVYEGQSACSSCVALSKPCSFAKPQLDSNGELKSLPSTFRENQGLHGVSEDGALETLERPTKSGTRFSRASVSVLKTWFTEHITHPYPTDKEKDELKRRTGLKRSQISNWLANTRRRVKSRANRSAPPGAGPEPRYTFSPLQEIYKNPLEDMNPLERWKHSPPENEPASVSAIADAVAKSKYSANSDPPSLSANWLDNQRSECSSTGSSFSVFRAPSMASLETGKSSGGSDFSFSSVFSHQSRRSFGSFPMADNKVRRRRRRPATSQKSDSGTPRIFQCTFCTDSFRTKHDWQRHEKSLHLPLESWTCAKYGAVIVTPTSIRCAYCNLENLKSGHLETHNFQQCMERSIQERTFYRKDHLRQHLRLAHGCTFQGQMECWKEEVVDLKSRCGFCDMSFSTWQTRVDHIAAHFRAGAQMANWKGDWGFEPKILETLENAVPPYLIEQERRNCQPFSATNSPSIAYERLESELSAWAANQKMLGIHPTDQMIQDQARLIAFGIDDPRIQTVAGTQGWLDMVKQKNGLGEESAGGGNQASIGDLEASSLNRPTYISPPESGMCYKVLERELANWIKDQIVNGIIPSDAMIQDQARVIICNSGDSWNQTAADNSEWLEVVKQKNGWVDGQGHWIFYVDGNDLALGNSP</sequence>
<evidence type="ECO:0000256" key="4">
    <source>
        <dbReference type="PROSITE-ProRule" id="PRU00042"/>
    </source>
</evidence>
<keyword evidence="1 5" id="KW-0238">DNA-binding</keyword>
<proteinExistence type="predicted"/>
<dbReference type="CDD" id="cd00086">
    <property type="entry name" value="homeodomain"/>
    <property type="match status" value="1"/>
</dbReference>
<evidence type="ECO:0000313" key="11">
    <source>
        <dbReference type="Proteomes" id="UP000750711"/>
    </source>
</evidence>
<dbReference type="GO" id="GO:0006355">
    <property type="term" value="P:regulation of DNA-templated transcription"/>
    <property type="evidence" value="ECO:0007669"/>
    <property type="project" value="InterPro"/>
</dbReference>
<dbReference type="Gene3D" id="1.10.10.60">
    <property type="entry name" value="Homeodomain-like"/>
    <property type="match status" value="1"/>
</dbReference>
<dbReference type="InterPro" id="IPR013087">
    <property type="entry name" value="Znf_C2H2_type"/>
</dbReference>
<feature type="domain" description="C2H2-type" evidence="8">
    <location>
        <begin position="378"/>
        <end position="406"/>
    </location>
</feature>
<dbReference type="PANTHER" id="PTHR11850">
    <property type="entry name" value="HOMEOBOX PROTEIN TRANSCRIPTION FACTORS"/>
    <property type="match status" value="1"/>
</dbReference>
<dbReference type="PROSITE" id="PS50071">
    <property type="entry name" value="HOMEOBOX_2"/>
    <property type="match status" value="1"/>
</dbReference>
<evidence type="ECO:0000259" key="9">
    <source>
        <dbReference type="PROSITE" id="PS51253"/>
    </source>
</evidence>
<evidence type="ECO:0000259" key="8">
    <source>
        <dbReference type="PROSITE" id="PS50157"/>
    </source>
</evidence>
<evidence type="ECO:0000256" key="6">
    <source>
        <dbReference type="SAM" id="MobiDB-lite"/>
    </source>
</evidence>
<dbReference type="GO" id="GO:0005634">
    <property type="term" value="C:nucleus"/>
    <property type="evidence" value="ECO:0007669"/>
    <property type="project" value="UniProtKB-SubCell"/>
</dbReference>
<reference evidence="10" key="1">
    <citation type="submission" date="2021-03" db="EMBL/GenBank/DDBJ databases">
        <title>Comparative genomics and phylogenomic investigation of the class Geoglossomycetes provide insights into ecological specialization and systematics.</title>
        <authorList>
            <person name="Melie T."/>
            <person name="Pirro S."/>
            <person name="Miller A.N."/>
            <person name="Quandt A."/>
        </authorList>
    </citation>
    <scope>NUCLEOTIDE SEQUENCE</scope>
    <source>
        <strain evidence="10">CAQ_001_2017</strain>
    </source>
</reference>
<keyword evidence="11" id="KW-1185">Reference proteome</keyword>
<organism evidence="10 11">
    <name type="scientific">Trichoglossum hirsutum</name>
    <dbReference type="NCBI Taxonomy" id="265104"/>
    <lineage>
        <taxon>Eukaryota</taxon>
        <taxon>Fungi</taxon>
        <taxon>Dikarya</taxon>
        <taxon>Ascomycota</taxon>
        <taxon>Pezizomycotina</taxon>
        <taxon>Geoglossomycetes</taxon>
        <taxon>Geoglossales</taxon>
        <taxon>Geoglossaceae</taxon>
        <taxon>Trichoglossum</taxon>
    </lineage>
</organism>
<keyword evidence="3 5" id="KW-0539">Nucleus</keyword>
<dbReference type="Pfam" id="PF03221">
    <property type="entry name" value="HTH_Tnp_Tc5"/>
    <property type="match status" value="2"/>
</dbReference>
<dbReference type="SUPFAM" id="SSF46689">
    <property type="entry name" value="Homeodomain-like"/>
    <property type="match status" value="2"/>
</dbReference>
<evidence type="ECO:0000256" key="5">
    <source>
        <dbReference type="PROSITE-ProRule" id="PRU00108"/>
    </source>
</evidence>
<dbReference type="GO" id="GO:0008270">
    <property type="term" value="F:zinc ion binding"/>
    <property type="evidence" value="ECO:0007669"/>
    <property type="project" value="UniProtKB-KW"/>
</dbReference>
<dbReference type="EMBL" id="JAGHQM010000007">
    <property type="protein sequence ID" value="KAH0566471.1"/>
    <property type="molecule type" value="Genomic_DNA"/>
</dbReference>